<evidence type="ECO:0000313" key="2">
    <source>
        <dbReference type="Proteomes" id="UP000268350"/>
    </source>
</evidence>
<dbReference type="Proteomes" id="UP000268350">
    <property type="component" value="Unassembled WGS sequence"/>
</dbReference>
<proteinExistence type="predicted"/>
<dbReference type="AlphaFoldDB" id="A0A3B0J104"/>
<gene>
    <name evidence="1" type="ORF">DGUA_6G002440</name>
</gene>
<reference evidence="2" key="1">
    <citation type="submission" date="2018-01" db="EMBL/GenBank/DDBJ databases">
        <authorList>
            <person name="Alioto T."/>
            <person name="Alioto T."/>
        </authorList>
    </citation>
    <scope>NUCLEOTIDE SEQUENCE [LARGE SCALE GENOMIC DNA]</scope>
</reference>
<dbReference type="EMBL" id="OUUW01000001">
    <property type="protein sequence ID" value="SPP74754.1"/>
    <property type="molecule type" value="Genomic_DNA"/>
</dbReference>
<accession>A0A3B0J104</accession>
<name>A0A3B0J104_DROGU</name>
<sequence length="85" mass="9648">MSYQGERTTWDSLHGSRLLVIQYFLLSECALQEHSFSSSSSSSSSSFINLIRENLRRRCHAVPILSYPDPDPDPDYCVSNFINCA</sequence>
<keyword evidence="2" id="KW-1185">Reference proteome</keyword>
<evidence type="ECO:0000313" key="1">
    <source>
        <dbReference type="EMBL" id="SPP74754.1"/>
    </source>
</evidence>
<organism evidence="1 2">
    <name type="scientific">Drosophila guanche</name>
    <name type="common">Fruit fly</name>
    <dbReference type="NCBI Taxonomy" id="7266"/>
    <lineage>
        <taxon>Eukaryota</taxon>
        <taxon>Metazoa</taxon>
        <taxon>Ecdysozoa</taxon>
        <taxon>Arthropoda</taxon>
        <taxon>Hexapoda</taxon>
        <taxon>Insecta</taxon>
        <taxon>Pterygota</taxon>
        <taxon>Neoptera</taxon>
        <taxon>Endopterygota</taxon>
        <taxon>Diptera</taxon>
        <taxon>Brachycera</taxon>
        <taxon>Muscomorpha</taxon>
        <taxon>Ephydroidea</taxon>
        <taxon>Drosophilidae</taxon>
        <taxon>Drosophila</taxon>
        <taxon>Sophophora</taxon>
    </lineage>
</organism>
<protein>
    <submittedName>
        <fullName evidence="1">Uncharacterized protein</fullName>
    </submittedName>
</protein>